<dbReference type="RefSeq" id="WP_170115664.1">
    <property type="nucleotide sequence ID" value="NZ_CP022163.1"/>
</dbReference>
<name>A0A250IQZ9_9BACT</name>
<dbReference type="Proteomes" id="UP000217289">
    <property type="component" value="Chromosome"/>
</dbReference>
<evidence type="ECO:0008006" key="3">
    <source>
        <dbReference type="Google" id="ProtNLM"/>
    </source>
</evidence>
<evidence type="ECO:0000313" key="1">
    <source>
        <dbReference type="EMBL" id="ATB33607.1"/>
    </source>
</evidence>
<dbReference type="EMBL" id="CP022163">
    <property type="protein sequence ID" value="ATB33607.1"/>
    <property type="molecule type" value="Genomic_DNA"/>
</dbReference>
<sequence length="447" mass="48571">MRDIFPPSSITPPWYQPAPELLVSFRDRLFFAPYFADGHGGLWTSDGSEGGTVELKRFPAESEIPGNPVRELTPVGNQLFIVGKDEVYGRELWVSDGSASGTRLVKDITPGAGDTSLMDLTRLGTRLFFIRTQMSEDYSVRSEVWRSDGSEAGTFRVKDLGPKSYVNGTPTVMGGTLFFSVNEPEHGSELWRTDGTEAGTFRVKDIEPGAGGSYPHSFQTAGGSLFFITDTQSRDQELWRTDGTEAGTQWVRALPRVSTPVASLMPGTGSNVFLARSGADHLMRLSSLELDGSGGVREREVATLTNDYAAQEDADPGVVTFAVAGGKLFFAQAISSGGPVPLEVHLWVTDGTQAGTLQLSRLLSKRDEFQSRIYAVGDRVLYNESGLDLGLEPWVSDGTAAGTTLVQDLNPGGNSFPYRFTRVGSTVYFVAYDDTHGYELWALPIND</sequence>
<evidence type="ECO:0000313" key="2">
    <source>
        <dbReference type="Proteomes" id="UP000217289"/>
    </source>
</evidence>
<keyword evidence="2" id="KW-1185">Reference proteome</keyword>
<dbReference type="KEGG" id="mbd:MEBOL_007105"/>
<gene>
    <name evidence="1" type="ORF">MEBOL_007105</name>
</gene>
<reference evidence="1 2" key="1">
    <citation type="submission" date="2017-06" db="EMBL/GenBank/DDBJ databases">
        <authorList>
            <person name="Kim H.J."/>
            <person name="Triplett B.A."/>
        </authorList>
    </citation>
    <scope>NUCLEOTIDE SEQUENCE [LARGE SCALE GENOMIC DNA]</scope>
    <source>
        <strain evidence="1 2">DSM 14713</strain>
    </source>
</reference>
<proteinExistence type="predicted"/>
<dbReference type="InterPro" id="IPR030916">
    <property type="entry name" value="ELWxxDGT_rpt"/>
</dbReference>
<accession>A0A250IQZ9</accession>
<dbReference type="AlphaFoldDB" id="A0A250IQZ9"/>
<dbReference type="NCBIfam" id="TIGR04534">
    <property type="entry name" value="ELWxxDGT_rpt"/>
    <property type="match status" value="1"/>
</dbReference>
<protein>
    <recommendedName>
        <fullName evidence="3">Hyalin repeat protein</fullName>
    </recommendedName>
</protein>
<organism evidence="1 2">
    <name type="scientific">Melittangium boletus DSM 14713</name>
    <dbReference type="NCBI Taxonomy" id="1294270"/>
    <lineage>
        <taxon>Bacteria</taxon>
        <taxon>Pseudomonadati</taxon>
        <taxon>Myxococcota</taxon>
        <taxon>Myxococcia</taxon>
        <taxon>Myxococcales</taxon>
        <taxon>Cystobacterineae</taxon>
        <taxon>Archangiaceae</taxon>
        <taxon>Melittangium</taxon>
    </lineage>
</organism>